<evidence type="ECO:0000313" key="2">
    <source>
        <dbReference type="EMBL" id="MBR7833242.1"/>
    </source>
</evidence>
<dbReference type="Proteomes" id="UP000675781">
    <property type="component" value="Unassembled WGS sequence"/>
</dbReference>
<name>A0A941EMH8_9ACTN</name>
<protein>
    <submittedName>
        <fullName evidence="2">Uncharacterized protein</fullName>
    </submittedName>
</protein>
<feature type="compositionally biased region" description="Low complexity" evidence="1">
    <location>
        <begin position="32"/>
        <end position="49"/>
    </location>
</feature>
<dbReference type="AlphaFoldDB" id="A0A941EMH8"/>
<evidence type="ECO:0000313" key="3">
    <source>
        <dbReference type="Proteomes" id="UP000675781"/>
    </source>
</evidence>
<dbReference type="EMBL" id="JAGSOG010000025">
    <property type="protein sequence ID" value="MBR7833242.1"/>
    <property type="molecule type" value="Genomic_DNA"/>
</dbReference>
<dbReference type="RefSeq" id="WP_212527765.1">
    <property type="nucleotide sequence ID" value="NZ_JAGSOG010000025.1"/>
</dbReference>
<organism evidence="2 3">
    <name type="scientific">Actinospica durhamensis</name>
    <dbReference type="NCBI Taxonomy" id="1508375"/>
    <lineage>
        <taxon>Bacteria</taxon>
        <taxon>Bacillati</taxon>
        <taxon>Actinomycetota</taxon>
        <taxon>Actinomycetes</taxon>
        <taxon>Catenulisporales</taxon>
        <taxon>Actinospicaceae</taxon>
        <taxon>Actinospica</taxon>
    </lineage>
</organism>
<comment type="caution">
    <text evidence="2">The sequence shown here is derived from an EMBL/GenBank/DDBJ whole genome shotgun (WGS) entry which is preliminary data.</text>
</comment>
<feature type="region of interest" description="Disordered" evidence="1">
    <location>
        <begin position="27"/>
        <end position="49"/>
    </location>
</feature>
<accession>A0A941EMH8</accession>
<gene>
    <name evidence="2" type="ORF">KDL01_08195</name>
</gene>
<sequence length="49" mass="4992">MKYALGFAEPAGVGAADLILAPTDRADRAEPAELAESAAPALPEQPEQA</sequence>
<reference evidence="2" key="1">
    <citation type="submission" date="2021-04" db="EMBL/GenBank/DDBJ databases">
        <title>Genome based classification of Actinospica acidithermotolerans sp. nov., an actinobacterium isolated from an Indonesian hot spring.</title>
        <authorList>
            <person name="Kusuma A.B."/>
            <person name="Putra K.E."/>
            <person name="Nafisah S."/>
            <person name="Loh J."/>
            <person name="Nouioui I."/>
            <person name="Goodfellow M."/>
        </authorList>
    </citation>
    <scope>NUCLEOTIDE SEQUENCE</scope>
    <source>
        <strain evidence="2">CSCA 57</strain>
    </source>
</reference>
<proteinExistence type="predicted"/>
<keyword evidence="3" id="KW-1185">Reference proteome</keyword>
<evidence type="ECO:0000256" key="1">
    <source>
        <dbReference type="SAM" id="MobiDB-lite"/>
    </source>
</evidence>